<dbReference type="Pfam" id="PF04851">
    <property type="entry name" value="ResIII"/>
    <property type="match status" value="1"/>
</dbReference>
<dbReference type="PANTHER" id="PTHR30580">
    <property type="entry name" value="PRIMOSOMAL PROTEIN N"/>
    <property type="match status" value="1"/>
</dbReference>
<protein>
    <submittedName>
        <fullName evidence="6">Competence protein ComFA</fullName>
    </submittedName>
</protein>
<name>A0A939BMT9_9FIRM</name>
<feature type="domain" description="Helicase C-terminal" evidence="5">
    <location>
        <begin position="459"/>
        <end position="611"/>
    </location>
</feature>
<evidence type="ECO:0000313" key="6">
    <source>
        <dbReference type="EMBL" id="MBM7557480.1"/>
    </source>
</evidence>
<dbReference type="GO" id="GO:0006270">
    <property type="term" value="P:DNA replication initiation"/>
    <property type="evidence" value="ECO:0007669"/>
    <property type="project" value="TreeGrafter"/>
</dbReference>
<keyword evidence="7" id="KW-1185">Reference proteome</keyword>
<proteinExistence type="predicted"/>
<dbReference type="Pfam" id="PF00271">
    <property type="entry name" value="Helicase_C"/>
    <property type="match status" value="1"/>
</dbReference>
<evidence type="ECO:0000259" key="4">
    <source>
        <dbReference type="PROSITE" id="PS51192"/>
    </source>
</evidence>
<dbReference type="InterPro" id="IPR001650">
    <property type="entry name" value="Helicase_C-like"/>
</dbReference>
<dbReference type="EMBL" id="JAFBDQ010000013">
    <property type="protein sequence ID" value="MBM7557480.1"/>
    <property type="molecule type" value="Genomic_DNA"/>
</dbReference>
<evidence type="ECO:0000313" key="7">
    <source>
        <dbReference type="Proteomes" id="UP000774000"/>
    </source>
</evidence>
<dbReference type="SUPFAM" id="SSF52540">
    <property type="entry name" value="P-loop containing nucleoside triphosphate hydrolases"/>
    <property type="match status" value="1"/>
</dbReference>
<dbReference type="InterPro" id="IPR006935">
    <property type="entry name" value="Helicase/UvrB_N"/>
</dbReference>
<dbReference type="GO" id="GO:0016787">
    <property type="term" value="F:hydrolase activity"/>
    <property type="evidence" value="ECO:0007669"/>
    <property type="project" value="InterPro"/>
</dbReference>
<dbReference type="Proteomes" id="UP000774000">
    <property type="component" value="Unassembled WGS sequence"/>
</dbReference>
<dbReference type="GO" id="GO:0006310">
    <property type="term" value="P:DNA recombination"/>
    <property type="evidence" value="ECO:0007669"/>
    <property type="project" value="TreeGrafter"/>
</dbReference>
<evidence type="ECO:0000259" key="5">
    <source>
        <dbReference type="PROSITE" id="PS51194"/>
    </source>
</evidence>
<dbReference type="SMART" id="SM00487">
    <property type="entry name" value="DEXDc"/>
    <property type="match status" value="1"/>
</dbReference>
<dbReference type="InterPro" id="IPR014001">
    <property type="entry name" value="Helicase_ATP-bd"/>
</dbReference>
<comment type="caution">
    <text evidence="6">The sequence shown here is derived from an EMBL/GenBank/DDBJ whole genome shotgun (WGS) entry which is preliminary data.</text>
</comment>
<keyword evidence="1" id="KW-0547">Nucleotide-binding</keyword>
<dbReference type="Gene3D" id="3.40.50.300">
    <property type="entry name" value="P-loop containing nucleotide triphosphate hydrolases"/>
    <property type="match status" value="2"/>
</dbReference>
<sequence length="611" mass="70438">MNMPGFIIYLVGDKKKYRVGVSQFPELDAKYYLEQGMLEDSWDLFLLTEKLSLLKADYIYRKFSTEEERQWKHFDSDFFGLRIFNFFIKMDSLGGVLDHKKKQLRKLLTQLELEDKLALQKIAAEEVTKVNLAAREELNQVYHLIQGRKLYKTEIIKLVRENDSVIDNLDQTLLQLRLTNKLALVPSVKYRGQELICQRCGSTNIIEVECNYCYAQDYYCQDCTLLGEARGCRGLYLIPGDNQIEFKSIQLQLNFQLTKLQSKISEQLVDFLWKPGEEMMLWAVCGAGKTEVSFNVIVECLAQGGQVLFAIPRKDVVIELAQRLKEAFPDIKIKALYGGTTERYQQADLVIATTHQLLRYHRAFDLVILDEMDAFPYQGSAMLQRALYQAKKKLGKLIYMTATPKQAQLDSQMPIVKLPSRYHGHPLPEPELITADLEYNQDSGEIYITEEVIARLKLSVEQDLAQVFLFVPTKKLVRSVTQFLEPRFPVVNGQSWVQGSHSQDKNRDEKRESFAAGEYPILVSTTIMERGITVEKANVMVLFADYDFVFNEQTLVQMAGRSGRSAKYPQGRVWFIGEEISEAMEIAKRQIMTLNEEARKKGYLRTVNNKE</sequence>
<dbReference type="GO" id="GO:0005524">
    <property type="term" value="F:ATP binding"/>
    <property type="evidence" value="ECO:0007669"/>
    <property type="project" value="UniProtKB-KW"/>
</dbReference>
<gene>
    <name evidence="6" type="ORF">JOC47_002346</name>
</gene>
<keyword evidence="3" id="KW-0238">DNA-binding</keyword>
<dbReference type="SMART" id="SM00490">
    <property type="entry name" value="HELICc"/>
    <property type="match status" value="1"/>
</dbReference>
<evidence type="ECO:0000256" key="2">
    <source>
        <dbReference type="ARBA" id="ARBA00022840"/>
    </source>
</evidence>
<reference evidence="6" key="1">
    <citation type="submission" date="2021-01" db="EMBL/GenBank/DDBJ databases">
        <title>Genomic Encyclopedia of Type Strains, Phase IV (KMG-IV): sequencing the most valuable type-strain genomes for metagenomic binning, comparative biology and taxonomic classification.</title>
        <authorList>
            <person name="Goeker M."/>
        </authorList>
    </citation>
    <scope>NUCLEOTIDE SEQUENCE</scope>
    <source>
        <strain evidence="6">DSM 23230</strain>
    </source>
</reference>
<evidence type="ECO:0000256" key="3">
    <source>
        <dbReference type="ARBA" id="ARBA00023125"/>
    </source>
</evidence>
<feature type="domain" description="Helicase ATP-binding" evidence="4">
    <location>
        <begin position="270"/>
        <end position="422"/>
    </location>
</feature>
<accession>A0A939BMT9</accession>
<organism evidence="6 7">
    <name type="scientific">Halanaerobacter jeridensis</name>
    <dbReference type="NCBI Taxonomy" id="706427"/>
    <lineage>
        <taxon>Bacteria</taxon>
        <taxon>Bacillati</taxon>
        <taxon>Bacillota</taxon>
        <taxon>Clostridia</taxon>
        <taxon>Halanaerobiales</taxon>
        <taxon>Halobacteroidaceae</taxon>
        <taxon>Halanaerobacter</taxon>
    </lineage>
</organism>
<evidence type="ECO:0000256" key="1">
    <source>
        <dbReference type="ARBA" id="ARBA00022741"/>
    </source>
</evidence>
<dbReference type="PROSITE" id="PS51192">
    <property type="entry name" value="HELICASE_ATP_BIND_1"/>
    <property type="match status" value="1"/>
</dbReference>
<dbReference type="PANTHER" id="PTHR30580:SF1">
    <property type="entry name" value="COMF OPERON PROTEIN 1"/>
    <property type="match status" value="1"/>
</dbReference>
<dbReference type="InterPro" id="IPR027417">
    <property type="entry name" value="P-loop_NTPase"/>
</dbReference>
<dbReference type="GO" id="GO:0003677">
    <property type="term" value="F:DNA binding"/>
    <property type="evidence" value="ECO:0007669"/>
    <property type="project" value="UniProtKB-KW"/>
</dbReference>
<keyword evidence="2" id="KW-0067">ATP-binding</keyword>
<dbReference type="AlphaFoldDB" id="A0A939BMT9"/>
<dbReference type="RefSeq" id="WP_204702230.1">
    <property type="nucleotide sequence ID" value="NZ_JAFBDQ010000013.1"/>
</dbReference>
<dbReference type="GO" id="GO:0006302">
    <property type="term" value="P:double-strand break repair"/>
    <property type="evidence" value="ECO:0007669"/>
    <property type="project" value="TreeGrafter"/>
</dbReference>
<dbReference type="GO" id="GO:0043138">
    <property type="term" value="F:3'-5' DNA helicase activity"/>
    <property type="evidence" value="ECO:0007669"/>
    <property type="project" value="TreeGrafter"/>
</dbReference>
<dbReference type="PROSITE" id="PS51194">
    <property type="entry name" value="HELICASE_CTER"/>
    <property type="match status" value="1"/>
</dbReference>